<dbReference type="GO" id="GO:0002143">
    <property type="term" value="P:tRNA wobble position uridine thiolation"/>
    <property type="evidence" value="ECO:0007669"/>
    <property type="project" value="InterPro"/>
</dbReference>
<sequence length="96" mass="10760">MLHTVNSSPFSSSSLAVCLRYADRHCEILLIEDAVAAAISGGEWQQKLAASGHRIYVLKDDVIARGLQGKVESPFEVIEMEDFVELTERHVTQMKW</sequence>
<dbReference type="PANTHER" id="PTHR37526:SF1">
    <property type="entry name" value="PROTEIN TUSB"/>
    <property type="match status" value="1"/>
</dbReference>
<dbReference type="Proteomes" id="UP000070529">
    <property type="component" value="Unassembled WGS sequence"/>
</dbReference>
<dbReference type="Gene3D" id="3.40.1260.10">
    <property type="entry name" value="DsrEFH-like"/>
    <property type="match status" value="1"/>
</dbReference>
<keyword evidence="2" id="KW-1185">Reference proteome</keyword>
<dbReference type="PANTHER" id="PTHR37526">
    <property type="entry name" value="PROTEIN TUSB"/>
    <property type="match status" value="1"/>
</dbReference>
<dbReference type="Pfam" id="PF04077">
    <property type="entry name" value="DsrH"/>
    <property type="match status" value="1"/>
</dbReference>
<dbReference type="STRING" id="294935.ATN88_25020"/>
<dbReference type="InterPro" id="IPR007215">
    <property type="entry name" value="Sulphur_relay_TusB/DsrH"/>
</dbReference>
<comment type="caution">
    <text evidence="1">The sequence shown here is derived from an EMBL/GenBank/DDBJ whole genome shotgun (WGS) entry which is preliminary data.</text>
</comment>
<dbReference type="OrthoDB" id="9795117at2"/>
<dbReference type="GO" id="GO:1990228">
    <property type="term" value="C:sulfurtransferase complex"/>
    <property type="evidence" value="ECO:0007669"/>
    <property type="project" value="TreeGrafter"/>
</dbReference>
<gene>
    <name evidence="1" type="ORF">ATN88_25020</name>
</gene>
<evidence type="ECO:0000313" key="2">
    <source>
        <dbReference type="Proteomes" id="UP000070529"/>
    </source>
</evidence>
<dbReference type="EMBL" id="LNTY01000014">
    <property type="protein sequence ID" value="KXF82868.1"/>
    <property type="molecule type" value="Genomic_DNA"/>
</dbReference>
<dbReference type="NCBIfam" id="TIGR03011">
    <property type="entry name" value="sulf_tusB_dsrH"/>
    <property type="match status" value="1"/>
</dbReference>
<dbReference type="AlphaFoldDB" id="A0A135IBV1"/>
<organism evidence="1 2">
    <name type="scientific">Enterovibrio coralii</name>
    <dbReference type="NCBI Taxonomy" id="294935"/>
    <lineage>
        <taxon>Bacteria</taxon>
        <taxon>Pseudomonadati</taxon>
        <taxon>Pseudomonadota</taxon>
        <taxon>Gammaproteobacteria</taxon>
        <taxon>Vibrionales</taxon>
        <taxon>Vibrionaceae</taxon>
        <taxon>Enterovibrio</taxon>
    </lineage>
</organism>
<protein>
    <submittedName>
        <fullName evidence="1">Sulfur relay protein TusB</fullName>
    </submittedName>
</protein>
<accession>A0A135IBV1</accession>
<name>A0A135IBV1_9GAMM</name>
<evidence type="ECO:0000313" key="1">
    <source>
        <dbReference type="EMBL" id="KXF82868.1"/>
    </source>
</evidence>
<dbReference type="SUPFAM" id="SSF75169">
    <property type="entry name" value="DsrEFH-like"/>
    <property type="match status" value="1"/>
</dbReference>
<proteinExistence type="predicted"/>
<dbReference type="InterPro" id="IPR027396">
    <property type="entry name" value="DsrEFH-like"/>
</dbReference>
<dbReference type="RefSeq" id="WP_067412110.1">
    <property type="nucleotide sequence ID" value="NZ_LNTY01000014.1"/>
</dbReference>
<reference evidence="1 2" key="1">
    <citation type="submission" date="2015-11" db="EMBL/GenBank/DDBJ databases">
        <title>Genomic Taxonomy of the Vibrionaceae.</title>
        <authorList>
            <person name="Gomez-Gil B."/>
            <person name="Enciso-Ibarra J."/>
        </authorList>
    </citation>
    <scope>NUCLEOTIDE SEQUENCE [LARGE SCALE GENOMIC DNA]</scope>
    <source>
        <strain evidence="1 2">CAIM 912</strain>
    </source>
</reference>